<evidence type="ECO:0008006" key="3">
    <source>
        <dbReference type="Google" id="ProtNLM"/>
    </source>
</evidence>
<dbReference type="Proteomes" id="UP001143509">
    <property type="component" value="Unassembled WGS sequence"/>
</dbReference>
<keyword evidence="2" id="KW-1185">Reference proteome</keyword>
<evidence type="ECO:0000313" key="1">
    <source>
        <dbReference type="EMBL" id="GLK49649.1"/>
    </source>
</evidence>
<comment type="caution">
    <text evidence="1">The sequence shown here is derived from an EMBL/GenBank/DDBJ whole genome shotgun (WGS) entry which is preliminary data.</text>
</comment>
<accession>A0ABQ5TC56</accession>
<reference evidence="1" key="1">
    <citation type="journal article" date="2014" name="Int. J. Syst. Evol. Microbiol.">
        <title>Complete genome of a new Firmicutes species belonging to the dominant human colonic microbiota ('Ruminococcus bicirculans') reveals two chromosomes and a selective capacity to utilize plant glucans.</title>
        <authorList>
            <consortium name="NISC Comparative Sequencing Program"/>
            <person name="Wegmann U."/>
            <person name="Louis P."/>
            <person name="Goesmann A."/>
            <person name="Henrissat B."/>
            <person name="Duncan S.H."/>
            <person name="Flint H.J."/>
        </authorList>
    </citation>
    <scope>NUCLEOTIDE SEQUENCE</scope>
    <source>
        <strain evidence="1">VKM B-1499</strain>
    </source>
</reference>
<gene>
    <name evidence="1" type="ORF">GCM10017620_26220</name>
</gene>
<proteinExistence type="predicted"/>
<sequence length="110" mass="11903">MKRSDEAPFSMTRTQVLATLTSHVRLMRETKTGDALADLLNLAYPDNPPFPDLGFGDDLNTIRSNVESVLDGWTRVGRLNVEGAAPYREAGLALAFVLGRAEQAALQAAS</sequence>
<protein>
    <recommendedName>
        <fullName evidence="3">Transcriptional regulator</fullName>
    </recommendedName>
</protein>
<name>A0ABQ5TC56_9CAUL</name>
<organism evidence="1 2">
    <name type="scientific">Brevundimonas intermedia</name>
    <dbReference type="NCBI Taxonomy" id="74315"/>
    <lineage>
        <taxon>Bacteria</taxon>
        <taxon>Pseudomonadati</taxon>
        <taxon>Pseudomonadota</taxon>
        <taxon>Alphaproteobacteria</taxon>
        <taxon>Caulobacterales</taxon>
        <taxon>Caulobacteraceae</taxon>
        <taxon>Brevundimonas</taxon>
    </lineage>
</organism>
<dbReference type="EMBL" id="BSFD01000010">
    <property type="protein sequence ID" value="GLK49649.1"/>
    <property type="molecule type" value="Genomic_DNA"/>
</dbReference>
<evidence type="ECO:0000313" key="2">
    <source>
        <dbReference type="Proteomes" id="UP001143509"/>
    </source>
</evidence>
<reference evidence="1" key="2">
    <citation type="submission" date="2023-01" db="EMBL/GenBank/DDBJ databases">
        <authorList>
            <person name="Sun Q."/>
            <person name="Evtushenko L."/>
        </authorList>
    </citation>
    <scope>NUCLEOTIDE SEQUENCE</scope>
    <source>
        <strain evidence="1">VKM B-1499</strain>
    </source>
</reference>